<protein>
    <submittedName>
        <fullName evidence="2">Uncharacterized protein</fullName>
    </submittedName>
</protein>
<keyword evidence="1" id="KW-0812">Transmembrane</keyword>
<evidence type="ECO:0000256" key="1">
    <source>
        <dbReference type="SAM" id="Phobius"/>
    </source>
</evidence>
<evidence type="ECO:0000313" key="3">
    <source>
        <dbReference type="Proteomes" id="UP001476798"/>
    </source>
</evidence>
<proteinExistence type="predicted"/>
<feature type="transmembrane region" description="Helical" evidence="1">
    <location>
        <begin position="41"/>
        <end position="63"/>
    </location>
</feature>
<feature type="transmembrane region" description="Helical" evidence="1">
    <location>
        <begin position="7"/>
        <end position="29"/>
    </location>
</feature>
<keyword evidence="1" id="KW-0472">Membrane</keyword>
<organism evidence="2 3">
    <name type="scientific">Goodea atripinnis</name>
    <dbReference type="NCBI Taxonomy" id="208336"/>
    <lineage>
        <taxon>Eukaryota</taxon>
        <taxon>Metazoa</taxon>
        <taxon>Chordata</taxon>
        <taxon>Craniata</taxon>
        <taxon>Vertebrata</taxon>
        <taxon>Euteleostomi</taxon>
        <taxon>Actinopterygii</taxon>
        <taxon>Neopterygii</taxon>
        <taxon>Teleostei</taxon>
        <taxon>Neoteleostei</taxon>
        <taxon>Acanthomorphata</taxon>
        <taxon>Ovalentaria</taxon>
        <taxon>Atherinomorphae</taxon>
        <taxon>Cyprinodontiformes</taxon>
        <taxon>Goodeidae</taxon>
        <taxon>Goodea</taxon>
    </lineage>
</organism>
<evidence type="ECO:0000313" key="2">
    <source>
        <dbReference type="EMBL" id="MEQ2166718.1"/>
    </source>
</evidence>
<keyword evidence="3" id="KW-1185">Reference proteome</keyword>
<gene>
    <name evidence="2" type="ORF">GOODEAATRI_031118</name>
</gene>
<dbReference type="EMBL" id="JAHRIO010025149">
    <property type="protein sequence ID" value="MEQ2166718.1"/>
    <property type="molecule type" value="Genomic_DNA"/>
</dbReference>
<reference evidence="2 3" key="1">
    <citation type="submission" date="2021-06" db="EMBL/GenBank/DDBJ databases">
        <authorList>
            <person name="Palmer J.M."/>
        </authorList>
    </citation>
    <scope>NUCLEOTIDE SEQUENCE [LARGE SCALE GENOMIC DNA]</scope>
    <source>
        <strain evidence="2 3">GA_2019</strain>
        <tissue evidence="2">Muscle</tissue>
    </source>
</reference>
<sequence length="132" mass="14993">MEGTTKLCFWATSFSLYFLPLGSILLKYWILVHLYVSVLKILIVLISALCCTCCAAPSCVVILKCYINKHGIVGDIVLTEVWESVSRVIRQLKLYLTIPSTTIFSRRGKNISACGFMDNCFHPVYMDPLDWF</sequence>
<accession>A0ABV0N5P6</accession>
<name>A0ABV0N5P6_9TELE</name>
<dbReference type="Proteomes" id="UP001476798">
    <property type="component" value="Unassembled WGS sequence"/>
</dbReference>
<keyword evidence="1" id="KW-1133">Transmembrane helix</keyword>
<comment type="caution">
    <text evidence="2">The sequence shown here is derived from an EMBL/GenBank/DDBJ whole genome shotgun (WGS) entry which is preliminary data.</text>
</comment>